<accession>A0A9Q0B256</accession>
<dbReference type="InterPro" id="IPR013120">
    <property type="entry name" value="FAR_NAD-bd"/>
</dbReference>
<evidence type="ECO:0000256" key="2">
    <source>
        <dbReference type="ARBA" id="ARBA00022553"/>
    </source>
</evidence>
<dbReference type="Gene3D" id="3.30.300.30">
    <property type="match status" value="1"/>
</dbReference>
<evidence type="ECO:0000256" key="1">
    <source>
        <dbReference type="ARBA" id="ARBA00022450"/>
    </source>
</evidence>
<dbReference type="SUPFAM" id="SSF56801">
    <property type="entry name" value="Acetyl-CoA synthetase-like"/>
    <property type="match status" value="1"/>
</dbReference>
<evidence type="ECO:0000259" key="3">
    <source>
        <dbReference type="Pfam" id="PF00501"/>
    </source>
</evidence>
<dbReference type="OrthoDB" id="4851615at2759"/>
<reference evidence="5" key="1">
    <citation type="submission" date="2019-01" db="EMBL/GenBank/DDBJ databases">
        <title>Colletotrichum abscissum LGMF1257.</title>
        <authorList>
            <person name="Baroncelli R."/>
        </authorList>
    </citation>
    <scope>NUCLEOTIDE SEQUENCE</scope>
    <source>
        <strain evidence="5">Ca142</strain>
    </source>
</reference>
<dbReference type="EMBL" id="SDAQ01000063">
    <property type="protein sequence ID" value="KAI3545133.1"/>
    <property type="molecule type" value="Genomic_DNA"/>
</dbReference>
<keyword evidence="2" id="KW-0597">Phosphoprotein</keyword>
<comment type="caution">
    <text evidence="5">The sequence shown here is derived from an EMBL/GenBank/DDBJ whole genome shotgun (WGS) entry which is preliminary data.</text>
</comment>
<dbReference type="InterPro" id="IPR036291">
    <property type="entry name" value="NAD(P)-bd_dom_sf"/>
</dbReference>
<keyword evidence="6" id="KW-1185">Reference proteome</keyword>
<dbReference type="Gene3D" id="3.40.50.12780">
    <property type="entry name" value="N-terminal domain of ligase-like"/>
    <property type="match status" value="1"/>
</dbReference>
<keyword evidence="1" id="KW-0596">Phosphopantetheine</keyword>
<dbReference type="AlphaFoldDB" id="A0A9Q0B256"/>
<sequence>MLYDPAVLTRWDVEMMAKQFEQLLLQIESSLDPATVVSDLKPLTHQQAADILKFSCGDLTEHQECLQERIFAKAREWETNDAVQGWDARYTYSELQSTVKLLTPRVTSHLGGKTDGKIIPICYEKSAAAVVAMLTTLSAGYGFLMIDSGLPTHRIKYMLEVIGANCVVCSNATQELVLDIGARPINFEGMFHSPAYCIFTSGSTGSPKGVVLLHKQVTSGLEAQCSVGLYPRGARLLQFSSYSFDTSIADIFATLLSGGCVCIPRDESKLLQLAKNINEFSANVIDLTPSVARMIQPADVPKLEVLRLGGESMHQHHIETWAKRCNLQNTYGPTECCVQCTFVDHIDNSTSSSVIGKGIGCHTWVVDPQTHDHLMPLGAVGELAIQGPAVARDLVKFNEQGNLIFVGRCDNQIKIRGQRVELEEIENILQQHALTKQAIVSYPAKGPLASQLVAILEPSHMRPSKSSSPPGPAIDLQQLHKRTEEWMKESAQQAANFLPHHMVPSVYLLADRVLLSASGKLDRRSIQQWLEQISADRLESLQTYCRASGSCGPSKSPLYEIPQSVMLPIIEQIRYLLSWRSGDENVQFSTRHTFSQIGLDSITIVPLLKWVNKTNEVCMDMQTLLRLETTYDLACYLHQGRNAQERGDSVDSDGKFQDIITKGVNRLCKSDPEQRPQRVLITGGTSLSGLTILLRVLEQYSSLHVTVMMRCDDVATGKQRLVEKAQLLGSWKPIFSGRIEIWPGDLTQDCLGLSQSHWDQLGGHGDPSKHFDGIIHNAAAVDWFGGFQALRKVNVDAALDLVERAKNSPATRRIVYISGGPQWDPEELAETTISERGVLEDVLAQSNAYGQTKLITGAIIQRAAASNPRLAAKFAVVRPALIIGSSVDGVPNLDDFVWRVVMGCHTIRAFPEEPMENWVYLCGADRFADIVIDKLNSSTRGEVCETRVENGLSVGRFWEVVNQVLSDTVLEPLDYGAWLRRLKKDMNASTHDASLTESHPCQPIMHILESTSEILGAATPRFDNQERRSRMEDETAWVLQKNVQYLADIGCFSDAAVSWSAKAFTRSKVRTRLTRSLPKSK</sequence>
<organism evidence="5 6">
    <name type="scientific">Colletotrichum abscissum</name>
    <dbReference type="NCBI Taxonomy" id="1671311"/>
    <lineage>
        <taxon>Eukaryota</taxon>
        <taxon>Fungi</taxon>
        <taxon>Dikarya</taxon>
        <taxon>Ascomycota</taxon>
        <taxon>Pezizomycotina</taxon>
        <taxon>Sordariomycetes</taxon>
        <taxon>Hypocreomycetidae</taxon>
        <taxon>Glomerellales</taxon>
        <taxon>Glomerellaceae</taxon>
        <taxon>Colletotrichum</taxon>
        <taxon>Colletotrichum acutatum species complex</taxon>
    </lineage>
</organism>
<dbReference type="Pfam" id="PF00501">
    <property type="entry name" value="AMP-binding"/>
    <property type="match status" value="1"/>
</dbReference>
<name>A0A9Q0B256_9PEZI</name>
<dbReference type="Pfam" id="PF07993">
    <property type="entry name" value="NAD_binding_4"/>
    <property type="match status" value="1"/>
</dbReference>
<dbReference type="InterPro" id="IPR042099">
    <property type="entry name" value="ANL_N_sf"/>
</dbReference>
<protein>
    <submittedName>
        <fullName evidence="5">HC-toxin synthetase</fullName>
    </submittedName>
</protein>
<feature type="domain" description="Thioester reductase (TE)" evidence="4">
    <location>
        <begin position="681"/>
        <end position="916"/>
    </location>
</feature>
<evidence type="ECO:0000313" key="6">
    <source>
        <dbReference type="Proteomes" id="UP001056436"/>
    </source>
</evidence>
<gene>
    <name evidence="5" type="ORF">CABS02_09476</name>
</gene>
<dbReference type="InterPro" id="IPR045851">
    <property type="entry name" value="AMP-bd_C_sf"/>
</dbReference>
<dbReference type="SUPFAM" id="SSF51735">
    <property type="entry name" value="NAD(P)-binding Rossmann-fold domains"/>
    <property type="match status" value="1"/>
</dbReference>
<dbReference type="PANTHER" id="PTHR44845:SF4">
    <property type="entry name" value="NONRIBOSOMAL PEPTIDE SYNTHASE INPA"/>
    <property type="match status" value="1"/>
</dbReference>
<dbReference type="Gene3D" id="3.40.50.720">
    <property type="entry name" value="NAD(P)-binding Rossmann-like Domain"/>
    <property type="match status" value="1"/>
</dbReference>
<dbReference type="InterPro" id="IPR000873">
    <property type="entry name" value="AMP-dep_synth/lig_dom"/>
</dbReference>
<feature type="domain" description="AMP-dependent synthetase/ligase" evidence="3">
    <location>
        <begin position="73"/>
        <end position="392"/>
    </location>
</feature>
<evidence type="ECO:0000259" key="4">
    <source>
        <dbReference type="Pfam" id="PF07993"/>
    </source>
</evidence>
<proteinExistence type="predicted"/>
<evidence type="ECO:0000313" key="5">
    <source>
        <dbReference type="EMBL" id="KAI3545133.1"/>
    </source>
</evidence>
<dbReference type="PANTHER" id="PTHR44845">
    <property type="entry name" value="CARRIER DOMAIN-CONTAINING PROTEIN"/>
    <property type="match status" value="1"/>
</dbReference>
<dbReference type="CDD" id="cd05918">
    <property type="entry name" value="A_NRPS_SidN3_like"/>
    <property type="match status" value="1"/>
</dbReference>
<dbReference type="Proteomes" id="UP001056436">
    <property type="component" value="Unassembled WGS sequence"/>
</dbReference>